<feature type="compositionally biased region" description="Basic and acidic residues" evidence="4">
    <location>
        <begin position="287"/>
        <end position="302"/>
    </location>
</feature>
<sequence>MKKKKQRSTPTTAASTAFPSDSDLKSIIHSHGEFLDRLVELIPARFYISNDSDSKPWIQGLSKAAKASLKLQSKKNLKLARRQRFDPDGEPSSTVLLLQQQSNKATENLTVLEDEDDSRPNPIDAEEKSVTYEELRAKLRRKIEMLRGNRGEGKSYERRSNYDGNNKRKRDGESDGGESQKGANLGHSEDEEIIEYGKVKLGDEAEGKRVMKKKKPMSKAKELEIAKKKQEAKKENPTIAERESWKDATNRAMGVKVHDDARLIKESIKKEKKRKEKNAEKWKVRVETQGKMKEDRQRKRSENISGRINEKKQRKIAKREKKLMRPGFEGRKEGFITKD</sequence>
<dbReference type="EMBL" id="JAVIJP010000054">
    <property type="protein sequence ID" value="KAL3623502.1"/>
    <property type="molecule type" value="Genomic_DNA"/>
</dbReference>
<dbReference type="Pfam" id="PF04935">
    <property type="entry name" value="SURF6"/>
    <property type="match status" value="1"/>
</dbReference>
<evidence type="ECO:0000313" key="8">
    <source>
        <dbReference type="Proteomes" id="UP001632038"/>
    </source>
</evidence>
<feature type="compositionally biased region" description="Basic residues" evidence="4">
    <location>
        <begin position="312"/>
        <end position="324"/>
    </location>
</feature>
<dbReference type="Proteomes" id="UP001632038">
    <property type="component" value="Unassembled WGS sequence"/>
</dbReference>
<evidence type="ECO:0000259" key="6">
    <source>
        <dbReference type="Pfam" id="PF15459"/>
    </source>
</evidence>
<feature type="region of interest" description="Disordered" evidence="4">
    <location>
        <begin position="1"/>
        <end position="22"/>
    </location>
</feature>
<evidence type="ECO:0000256" key="1">
    <source>
        <dbReference type="ARBA" id="ARBA00004123"/>
    </source>
</evidence>
<feature type="compositionally biased region" description="Basic and acidic residues" evidence="4">
    <location>
        <begin position="150"/>
        <end position="161"/>
    </location>
</feature>
<comment type="subcellular location">
    <subcellularLocation>
        <location evidence="1">Nucleus</location>
    </subcellularLocation>
</comment>
<dbReference type="GO" id="GO:0005634">
    <property type="term" value="C:nucleus"/>
    <property type="evidence" value="ECO:0007669"/>
    <property type="project" value="UniProtKB-SubCell"/>
</dbReference>
<comment type="similarity">
    <text evidence="2">Belongs to the SURF6 family.</text>
</comment>
<dbReference type="AlphaFoldDB" id="A0ABD3C1R4"/>
<feature type="region of interest" description="Disordered" evidence="4">
    <location>
        <begin position="207"/>
        <end position="241"/>
    </location>
</feature>
<dbReference type="InterPro" id="IPR029188">
    <property type="entry name" value="Rrp14_N"/>
</dbReference>
<feature type="domain" description="Ribosomal RNA-processing protein 14/surfeit locus protein 6 C-terminal" evidence="5">
    <location>
        <begin position="140"/>
        <end position="315"/>
    </location>
</feature>
<feature type="region of interest" description="Disordered" evidence="4">
    <location>
        <begin position="287"/>
        <end position="339"/>
    </location>
</feature>
<keyword evidence="3" id="KW-0539">Nucleus</keyword>
<comment type="caution">
    <text evidence="7">The sequence shown here is derived from an EMBL/GenBank/DDBJ whole genome shotgun (WGS) entry which is preliminary data.</text>
</comment>
<evidence type="ECO:0000256" key="2">
    <source>
        <dbReference type="ARBA" id="ARBA00005904"/>
    </source>
</evidence>
<organism evidence="7 8">
    <name type="scientific">Castilleja foliolosa</name>
    <dbReference type="NCBI Taxonomy" id="1961234"/>
    <lineage>
        <taxon>Eukaryota</taxon>
        <taxon>Viridiplantae</taxon>
        <taxon>Streptophyta</taxon>
        <taxon>Embryophyta</taxon>
        <taxon>Tracheophyta</taxon>
        <taxon>Spermatophyta</taxon>
        <taxon>Magnoliopsida</taxon>
        <taxon>eudicotyledons</taxon>
        <taxon>Gunneridae</taxon>
        <taxon>Pentapetalae</taxon>
        <taxon>asterids</taxon>
        <taxon>lamiids</taxon>
        <taxon>Lamiales</taxon>
        <taxon>Orobanchaceae</taxon>
        <taxon>Pedicularideae</taxon>
        <taxon>Castillejinae</taxon>
        <taxon>Castilleja</taxon>
    </lineage>
</organism>
<dbReference type="InterPro" id="IPR029190">
    <property type="entry name" value="Rrp14/SURF6_C"/>
</dbReference>
<feature type="domain" description="Ribosomal RNA-processing protein 14 N-terminal" evidence="6">
    <location>
        <begin position="28"/>
        <end position="88"/>
    </location>
</feature>
<evidence type="ECO:0000256" key="4">
    <source>
        <dbReference type="SAM" id="MobiDB-lite"/>
    </source>
</evidence>
<name>A0ABD3C1R4_9LAMI</name>
<keyword evidence="8" id="KW-1185">Reference proteome</keyword>
<protein>
    <recommendedName>
        <fullName evidence="9">Ribosomal RNA-processing protein 14/surfeit locus protein 6 C-terminal domain-containing protein</fullName>
    </recommendedName>
</protein>
<dbReference type="Pfam" id="PF15459">
    <property type="entry name" value="RRP14"/>
    <property type="match status" value="1"/>
</dbReference>
<feature type="compositionally biased region" description="Polar residues" evidence="4">
    <location>
        <begin position="100"/>
        <end position="109"/>
    </location>
</feature>
<feature type="compositionally biased region" description="Basic and acidic residues" evidence="4">
    <location>
        <begin position="219"/>
        <end position="241"/>
    </location>
</feature>
<dbReference type="PANTHER" id="PTHR14369:SF0">
    <property type="entry name" value="SURFEIT LOCUS PROTEIN 6"/>
    <property type="match status" value="1"/>
</dbReference>
<gene>
    <name evidence="7" type="ORF">CASFOL_032318</name>
</gene>
<feature type="region of interest" description="Disordered" evidence="4">
    <location>
        <begin position="150"/>
        <end position="192"/>
    </location>
</feature>
<accession>A0ABD3C1R4</accession>
<evidence type="ECO:0008006" key="9">
    <source>
        <dbReference type="Google" id="ProtNLM"/>
    </source>
</evidence>
<evidence type="ECO:0000256" key="3">
    <source>
        <dbReference type="ARBA" id="ARBA00023242"/>
    </source>
</evidence>
<dbReference type="InterPro" id="IPR007019">
    <property type="entry name" value="SURF6"/>
</dbReference>
<reference evidence="8" key="1">
    <citation type="journal article" date="2024" name="IScience">
        <title>Strigolactones Initiate the Formation of Haustorium-like Structures in Castilleja.</title>
        <authorList>
            <person name="Buerger M."/>
            <person name="Peterson D."/>
            <person name="Chory J."/>
        </authorList>
    </citation>
    <scope>NUCLEOTIDE SEQUENCE [LARGE SCALE GENOMIC DNA]</scope>
</reference>
<proteinExistence type="inferred from homology"/>
<evidence type="ECO:0000313" key="7">
    <source>
        <dbReference type="EMBL" id="KAL3623502.1"/>
    </source>
</evidence>
<feature type="compositionally biased region" description="Basic and acidic residues" evidence="4">
    <location>
        <begin position="328"/>
        <end position="339"/>
    </location>
</feature>
<evidence type="ECO:0000259" key="5">
    <source>
        <dbReference type="Pfam" id="PF04935"/>
    </source>
</evidence>
<feature type="region of interest" description="Disordered" evidence="4">
    <location>
        <begin position="100"/>
        <end position="130"/>
    </location>
</feature>
<dbReference type="PANTHER" id="PTHR14369">
    <property type="entry name" value="SURFEIT LOCUS PROTEIN 6"/>
    <property type="match status" value="1"/>
</dbReference>
<feature type="compositionally biased region" description="Low complexity" evidence="4">
    <location>
        <begin position="8"/>
        <end position="21"/>
    </location>
</feature>